<dbReference type="InterPro" id="IPR032308">
    <property type="entry name" value="TDBD"/>
</dbReference>
<dbReference type="EMBL" id="JADFTS010000007">
    <property type="protein sequence ID" value="KAF9597761.1"/>
    <property type="molecule type" value="Genomic_DNA"/>
</dbReference>
<dbReference type="AlphaFoldDB" id="A0A835LSC8"/>
<dbReference type="SUPFAM" id="SSF57903">
    <property type="entry name" value="FYVE/PHD zinc finger"/>
    <property type="match status" value="1"/>
</dbReference>
<evidence type="ECO:0000256" key="6">
    <source>
        <dbReference type="PROSITE-ProRule" id="PRU00146"/>
    </source>
</evidence>
<feature type="compositionally biased region" description="Basic and acidic residues" evidence="7">
    <location>
        <begin position="940"/>
        <end position="952"/>
    </location>
</feature>
<feature type="region of interest" description="Disordered" evidence="7">
    <location>
        <begin position="572"/>
        <end position="594"/>
    </location>
</feature>
<feature type="region of interest" description="Disordered" evidence="7">
    <location>
        <begin position="907"/>
        <end position="952"/>
    </location>
</feature>
<dbReference type="InterPro" id="IPR042163">
    <property type="entry name" value="PHF12"/>
</dbReference>
<evidence type="ECO:0000259" key="8">
    <source>
        <dbReference type="PROSITE" id="PS50016"/>
    </source>
</evidence>
<feature type="compositionally biased region" description="Polar residues" evidence="7">
    <location>
        <begin position="572"/>
        <end position="592"/>
    </location>
</feature>
<gene>
    <name evidence="9" type="ORF">IFM89_021515</name>
</gene>
<dbReference type="Pfam" id="PF23209">
    <property type="entry name" value="IDM1_C"/>
    <property type="match status" value="1"/>
</dbReference>
<keyword evidence="3 6" id="KW-0863">Zinc-finger</keyword>
<evidence type="ECO:0000256" key="5">
    <source>
        <dbReference type="ARBA" id="ARBA00023242"/>
    </source>
</evidence>
<keyword evidence="10" id="KW-1185">Reference proteome</keyword>
<comment type="subcellular location">
    <subcellularLocation>
        <location evidence="1">Nucleus</location>
    </subcellularLocation>
</comment>
<name>A0A835LSC8_9MAGN</name>
<keyword evidence="2" id="KW-0479">Metal-binding</keyword>
<keyword evidence="5" id="KW-0539">Nucleus</keyword>
<dbReference type="Proteomes" id="UP000631114">
    <property type="component" value="Unassembled WGS sequence"/>
</dbReference>
<evidence type="ECO:0000313" key="10">
    <source>
        <dbReference type="Proteomes" id="UP000631114"/>
    </source>
</evidence>
<dbReference type="InterPro" id="IPR013083">
    <property type="entry name" value="Znf_RING/FYVE/PHD"/>
</dbReference>
<dbReference type="GO" id="GO:0003714">
    <property type="term" value="F:transcription corepressor activity"/>
    <property type="evidence" value="ECO:0007669"/>
    <property type="project" value="InterPro"/>
</dbReference>
<accession>A0A835LSC8</accession>
<dbReference type="CDD" id="cd15532">
    <property type="entry name" value="PHD2_CHD_II"/>
    <property type="match status" value="1"/>
</dbReference>
<dbReference type="InterPro" id="IPR016181">
    <property type="entry name" value="Acyl_CoA_acyltransferase"/>
</dbReference>
<evidence type="ECO:0000313" key="9">
    <source>
        <dbReference type="EMBL" id="KAF9597761.1"/>
    </source>
</evidence>
<dbReference type="InterPro" id="IPR019787">
    <property type="entry name" value="Znf_PHD-finger"/>
</dbReference>
<evidence type="ECO:0000256" key="7">
    <source>
        <dbReference type="SAM" id="MobiDB-lite"/>
    </source>
</evidence>
<dbReference type="GO" id="GO:0005634">
    <property type="term" value="C:nucleus"/>
    <property type="evidence" value="ECO:0007669"/>
    <property type="project" value="UniProtKB-SubCell"/>
</dbReference>
<comment type="caution">
    <text evidence="9">The sequence shown here is derived from an EMBL/GenBank/DDBJ whole genome shotgun (WGS) entry which is preliminary data.</text>
</comment>
<dbReference type="SUPFAM" id="SSF55729">
    <property type="entry name" value="Acyl-CoA N-acyltransferases (Nat)"/>
    <property type="match status" value="1"/>
</dbReference>
<dbReference type="PROSITE" id="PS50016">
    <property type="entry name" value="ZF_PHD_2"/>
    <property type="match status" value="1"/>
</dbReference>
<dbReference type="PANTHER" id="PTHR46309">
    <property type="entry name" value="PHD FINGER PROTEIN 12"/>
    <property type="match status" value="1"/>
</dbReference>
<dbReference type="InterPro" id="IPR001965">
    <property type="entry name" value="Znf_PHD"/>
</dbReference>
<feature type="domain" description="PHD-type" evidence="8">
    <location>
        <begin position="784"/>
        <end position="829"/>
    </location>
</feature>
<dbReference type="InterPro" id="IPR056511">
    <property type="entry name" value="IDM1_C"/>
</dbReference>
<proteinExistence type="predicted"/>
<dbReference type="SMART" id="SM00249">
    <property type="entry name" value="PHD"/>
    <property type="match status" value="1"/>
</dbReference>
<evidence type="ECO:0000256" key="2">
    <source>
        <dbReference type="ARBA" id="ARBA00022723"/>
    </source>
</evidence>
<evidence type="ECO:0000256" key="1">
    <source>
        <dbReference type="ARBA" id="ARBA00004123"/>
    </source>
</evidence>
<evidence type="ECO:0000256" key="4">
    <source>
        <dbReference type="ARBA" id="ARBA00022833"/>
    </source>
</evidence>
<dbReference type="GO" id="GO:0006357">
    <property type="term" value="P:regulation of transcription by RNA polymerase II"/>
    <property type="evidence" value="ECO:0007669"/>
    <property type="project" value="TreeGrafter"/>
</dbReference>
<dbReference type="OrthoDB" id="429143at2759"/>
<dbReference type="Gene3D" id="3.30.40.10">
    <property type="entry name" value="Zinc/RING finger domain, C3HC4 (zinc finger)"/>
    <property type="match status" value="1"/>
</dbReference>
<dbReference type="GO" id="GO:0008270">
    <property type="term" value="F:zinc ion binding"/>
    <property type="evidence" value="ECO:0007669"/>
    <property type="project" value="UniProtKB-KW"/>
</dbReference>
<dbReference type="InterPro" id="IPR011011">
    <property type="entry name" value="Znf_FYVE_PHD"/>
</dbReference>
<keyword evidence="4" id="KW-0862">Zinc</keyword>
<dbReference type="Pfam" id="PF16135">
    <property type="entry name" value="TDBD"/>
    <property type="match status" value="1"/>
</dbReference>
<protein>
    <recommendedName>
        <fullName evidence="8">PHD-type domain-containing protein</fullName>
    </recommendedName>
</protein>
<organism evidence="9 10">
    <name type="scientific">Coptis chinensis</name>
    <dbReference type="NCBI Taxonomy" id="261450"/>
    <lineage>
        <taxon>Eukaryota</taxon>
        <taxon>Viridiplantae</taxon>
        <taxon>Streptophyta</taxon>
        <taxon>Embryophyta</taxon>
        <taxon>Tracheophyta</taxon>
        <taxon>Spermatophyta</taxon>
        <taxon>Magnoliopsida</taxon>
        <taxon>Ranunculales</taxon>
        <taxon>Ranunculaceae</taxon>
        <taxon>Coptidoideae</taxon>
        <taxon>Coptis</taxon>
    </lineage>
</organism>
<sequence length="1243" mass="140137">MKSRKEVVGFSIGIDDDEPVINLKVKQRGKGKGLKFNSRMFPSPSTDALLKKKKRKIWDSPFLKRNVRLSRNGNGVFDNESGEKEETLIEIYKHCKRRLLLENEIDWSPKYGNVGGRRRRKSNASGNVERVVVQGLPAFVENWAWATPVKWPKEEIFPSWKKYVLKPIVQALPALGTGWKQSVVVQPIPSVDEHFSSAGWTMVAKRKVTSLSEPIDHFQPEESDAALQQNHKSIGLNNSLQINWKRVPLDSEFSKEVEGGEGINPNQTVMLYRSPYEPDTNREKVLEASLVQEGRRHGRVNEEKAVDGQHKLRINDECLNRDDYVSSYCSVGVTKNYQNKNCGIHPDIELQRVRRSSRINGRHVPVDCELLYTELSDGKFGFASSNPVDIKPEVFSEKQETDNKEDNMESFCRPEKMKFREVHEVLASCPPGNTAEFCNPVDKLVQHMGPSKHKPDEEIHDSSISEDMAYREVPEAATSSMEDDTGQSCIQDNCLSIEATKSDRSSSIVVRKDKIRENSMYQEGPLVGARRSRRIEGKHVPIYGDIELGKCNAGDSIPSLSFINNEVTRSENQTAEVSSSENFKGESPSTGNVKFKQRSTEKLDFLNSRKQRQLESDLKTSVSEKCSLLYTSKRKSVGYRGRSSGKRKKKNSGACGLIVRRAGKADHEEQISFETKVSVFSWLIDSRVVGENEKVVYNIQNDKGKMLKGCVTRGGIWCSCCKKVLSLLEFEAHAGCDCSQPWSNTFLTSGKSLMRCKIEAWEKQKIQRKIGFQTVGVGDTDISDDTCAVCADGGHLLCCDGCPSTFHQDCLMLQSLPEGDWYCPFCTCVFCMMVDGGQKGNGTKKLLSCNQCGCKYHIGCLCKSNLEQMGTESVAFCGKFCEQPRLNPNGQNRGLPMQEAVRGMRLPPQGNFWEQPIPHNARQENRGRSPSPPFSPSTDRSGRRPDRDPNRQAGDFERIFCYDIFQVLHGVQMVDSSLSNIRGIKHPCGGGFTWTLLRCFDEEAANSSDQRQSHIVECNVKLSLALLALYECFVPLVDSRTGLDMIAQAIYSCGSNFNRLNFEGFYTVILEKDEEIISVATLRLHGKRVAEMPFIGTRLIYRRQGMCRRLLCAIEEILSSLCVEKLIIPAVPAMVETWMTSFSFRQLEAAHKDEIRNLNMVLFAETTLLQKPINNRKTFKPTDAKPMYDSTDVLQRINSSSHFQSYSECPMNDLNMLTSCSSDYGRQAFEDASIRSCEDIKVR</sequence>
<dbReference type="Pfam" id="PF00628">
    <property type="entry name" value="PHD"/>
    <property type="match status" value="1"/>
</dbReference>
<reference evidence="9 10" key="1">
    <citation type="submission" date="2020-10" db="EMBL/GenBank/DDBJ databases">
        <title>The Coptis chinensis genome and diversification of protoberbering-type alkaloids.</title>
        <authorList>
            <person name="Wang B."/>
            <person name="Shu S."/>
            <person name="Song C."/>
            <person name="Liu Y."/>
        </authorList>
    </citation>
    <scope>NUCLEOTIDE SEQUENCE [LARGE SCALE GENOMIC DNA]</scope>
    <source>
        <strain evidence="9">HL-2020</strain>
        <tissue evidence="9">Leaf</tissue>
    </source>
</reference>
<dbReference type="PANTHER" id="PTHR46309:SF1">
    <property type="entry name" value="PHD FINGER PROTEIN 12"/>
    <property type="match status" value="1"/>
</dbReference>
<evidence type="ECO:0000256" key="3">
    <source>
        <dbReference type="ARBA" id="ARBA00022771"/>
    </source>
</evidence>